<dbReference type="OrthoDB" id="2555959at2759"/>
<evidence type="ECO:0000313" key="3">
    <source>
        <dbReference type="Proteomes" id="UP000287166"/>
    </source>
</evidence>
<feature type="compositionally biased region" description="Polar residues" evidence="1">
    <location>
        <begin position="1"/>
        <end position="19"/>
    </location>
</feature>
<dbReference type="AlphaFoldDB" id="A0A401G4Y4"/>
<comment type="caution">
    <text evidence="2">The sequence shown here is derived from an EMBL/GenBank/DDBJ whole genome shotgun (WGS) entry which is preliminary data.</text>
</comment>
<dbReference type="Proteomes" id="UP000287166">
    <property type="component" value="Unassembled WGS sequence"/>
</dbReference>
<gene>
    <name evidence="2" type="ORF">SCP_0100950</name>
</gene>
<dbReference type="InParanoid" id="A0A401G4Y4"/>
<name>A0A401G4Y4_9APHY</name>
<reference evidence="2 3" key="1">
    <citation type="journal article" date="2018" name="Sci. Rep.">
        <title>Genome sequence of the cauliflower mushroom Sparassis crispa (Hanabiratake) and its association with beneficial usage.</title>
        <authorList>
            <person name="Kiyama R."/>
            <person name="Furutani Y."/>
            <person name="Kawaguchi K."/>
            <person name="Nakanishi T."/>
        </authorList>
    </citation>
    <scope>NUCLEOTIDE SEQUENCE [LARGE SCALE GENOMIC DNA]</scope>
</reference>
<dbReference type="EMBL" id="BFAD01000001">
    <property type="protein sequence ID" value="GBE77223.1"/>
    <property type="molecule type" value="Genomic_DNA"/>
</dbReference>
<organism evidence="2 3">
    <name type="scientific">Sparassis crispa</name>
    <dbReference type="NCBI Taxonomy" id="139825"/>
    <lineage>
        <taxon>Eukaryota</taxon>
        <taxon>Fungi</taxon>
        <taxon>Dikarya</taxon>
        <taxon>Basidiomycota</taxon>
        <taxon>Agaricomycotina</taxon>
        <taxon>Agaricomycetes</taxon>
        <taxon>Polyporales</taxon>
        <taxon>Sparassidaceae</taxon>
        <taxon>Sparassis</taxon>
    </lineage>
</organism>
<accession>A0A401G4Y4</accession>
<protein>
    <submittedName>
        <fullName evidence="2">Uncharacterized protein</fullName>
    </submittedName>
</protein>
<evidence type="ECO:0000256" key="1">
    <source>
        <dbReference type="SAM" id="MobiDB-lite"/>
    </source>
</evidence>
<feature type="region of interest" description="Disordered" evidence="1">
    <location>
        <begin position="1"/>
        <end position="36"/>
    </location>
</feature>
<sequence>MAQKLLTNPKSGRSSQPANTPAPGDNPRPASFRTVPVQERSLWQSYAVLPARTRLHISLGITAFALAGILMSNQLEKILPPSKEDAARLAEGTPKEAPPP</sequence>
<evidence type="ECO:0000313" key="2">
    <source>
        <dbReference type="EMBL" id="GBE77223.1"/>
    </source>
</evidence>
<dbReference type="RefSeq" id="XP_027608136.1">
    <property type="nucleotide sequence ID" value="XM_027752335.1"/>
</dbReference>
<dbReference type="GeneID" id="38774140"/>
<proteinExistence type="predicted"/>
<keyword evidence="3" id="KW-1185">Reference proteome</keyword>